<reference evidence="3 4" key="1">
    <citation type="submission" date="2016-10" db="EMBL/GenBank/DDBJ databases">
        <title>Genome Sequence of Pseudomonas putida GM4FR.</title>
        <authorList>
            <person name="Poehlein A."/>
            <person name="Wemheuer F."/>
            <person name="Hollensteiner J."/>
            <person name="Wemheuer B."/>
        </authorList>
    </citation>
    <scope>NUCLEOTIDE SEQUENCE [LARGE SCALE GENOMIC DNA]</scope>
    <source>
        <strain evidence="3 4">GM4FR</strain>
    </source>
</reference>
<dbReference type="Pfam" id="PF20455">
    <property type="entry name" value="DUF6708"/>
    <property type="match status" value="1"/>
</dbReference>
<evidence type="ECO:0000259" key="2">
    <source>
        <dbReference type="Pfam" id="PF20455"/>
    </source>
</evidence>
<evidence type="ECO:0000313" key="3">
    <source>
        <dbReference type="EMBL" id="OLS63960.1"/>
    </source>
</evidence>
<gene>
    <name evidence="3" type="ORF">PSEMO_10280</name>
</gene>
<dbReference type="InterPro" id="IPR046554">
    <property type="entry name" value="DUF6708"/>
</dbReference>
<proteinExistence type="predicted"/>
<keyword evidence="1" id="KW-1133">Transmembrane helix</keyword>
<keyword evidence="1" id="KW-0472">Membrane</keyword>
<name>A0A1Q9R946_PSEPU</name>
<feature type="domain" description="DUF6708" evidence="2">
    <location>
        <begin position="108"/>
        <end position="260"/>
    </location>
</feature>
<dbReference type="AlphaFoldDB" id="A0A1Q9R946"/>
<comment type="caution">
    <text evidence="3">The sequence shown here is derived from an EMBL/GenBank/DDBJ whole genome shotgun (WGS) entry which is preliminary data.</text>
</comment>
<keyword evidence="1" id="KW-0812">Transmembrane</keyword>
<feature type="transmembrane region" description="Helical" evidence="1">
    <location>
        <begin position="91"/>
        <end position="109"/>
    </location>
</feature>
<organism evidence="3 4">
    <name type="scientific">Pseudomonas putida</name>
    <name type="common">Arthrobacter siderocapsulatus</name>
    <dbReference type="NCBI Taxonomy" id="303"/>
    <lineage>
        <taxon>Bacteria</taxon>
        <taxon>Pseudomonadati</taxon>
        <taxon>Pseudomonadota</taxon>
        <taxon>Gammaproteobacteria</taxon>
        <taxon>Pseudomonadales</taxon>
        <taxon>Pseudomonadaceae</taxon>
        <taxon>Pseudomonas</taxon>
    </lineage>
</organism>
<dbReference type="Proteomes" id="UP000186736">
    <property type="component" value="Unassembled WGS sequence"/>
</dbReference>
<dbReference type="EMBL" id="MKZO01000009">
    <property type="protein sequence ID" value="OLS63960.1"/>
    <property type="molecule type" value="Genomic_DNA"/>
</dbReference>
<evidence type="ECO:0000256" key="1">
    <source>
        <dbReference type="SAM" id="Phobius"/>
    </source>
</evidence>
<sequence length="262" mass="30020">MSWGPMSRPKLVPPCLGWQEDLPHFDEQPSLFPALGLDTPNHQDEIFLELPRASARARGLLILLVAVVTCYLMGFVASVASDWRVLKLEEWMIVISTLLVSGWSIPLFWKLEVFPPRDLPLRFNRVRQRLYAYNFTYRWWNPFERWQVTPVAYDWSQVRAERWLQRGATTHGVIIKGGVVLSIVKPGTNEVIDRFPLTTMGADGHAWAYICTYMQKGPDALPPPGPPKDHNDVLWCNVAMLLAPKVEWPAEMDLESRTAPWA</sequence>
<feature type="transmembrane region" description="Helical" evidence="1">
    <location>
        <begin position="60"/>
        <end position="79"/>
    </location>
</feature>
<accession>A0A1Q9R946</accession>
<protein>
    <recommendedName>
        <fullName evidence="2">DUF6708 domain-containing protein</fullName>
    </recommendedName>
</protein>
<evidence type="ECO:0000313" key="4">
    <source>
        <dbReference type="Proteomes" id="UP000186736"/>
    </source>
</evidence>